<name>D9PZB7_ACIS3</name>
<dbReference type="InParanoid" id="D9PZB7"/>
<dbReference type="OrthoDB" id="46263at2157"/>
<keyword evidence="1" id="KW-1133">Transmembrane helix</keyword>
<protein>
    <recommendedName>
        <fullName evidence="4">Thermopsin</fullName>
    </recommendedName>
</protein>
<dbReference type="KEGG" id="asc:ASAC_1499"/>
<evidence type="ECO:0008006" key="4">
    <source>
        <dbReference type="Google" id="ProtNLM"/>
    </source>
</evidence>
<reference evidence="2 3" key="1">
    <citation type="journal article" date="2010" name="Appl. Environ. Microbiol.">
        <title>The genome sequence of the crenarchaeon Acidilobus saccharovorans supports a new order, Acidilobales, and suggests an important ecological role in terrestrial acidic hot springs.</title>
        <authorList>
            <person name="Mardanov A.V."/>
            <person name="Svetlitchnyi V.A."/>
            <person name="Beletsky A.V."/>
            <person name="Prokofeva M.I."/>
            <person name="Bonch-Osmolovskaya E.A."/>
            <person name="Ravin N.V."/>
            <person name="Skryabin K.G."/>
        </authorList>
    </citation>
    <scope>NUCLEOTIDE SEQUENCE [LARGE SCALE GENOMIC DNA]</scope>
    <source>
        <strain evidence="3">DSM 16705 / JCM 18335 / VKM B-2471 / 345-15</strain>
    </source>
</reference>
<accession>D9PZB7</accession>
<sequence>MRSRLVLFVLAAVLAVLLLPLHPGASGAEPAEGNIVVTIYNVNGEPAAEVPGVAYGVLVSPSNGNVVATAYMNASSQVAFLGVPPGTYQLYVYHYPNSGLNATEYWGSMQVTASSGVTSAYAFRRDTPWISSWRASYLGNGSYSITVDVNNSLGSPVQGLIFLVVSPYMQFAGATNLSVQATYEPGVNAYNFTFTPSAGGAYFVYPVAYSYIGNPRGTPVATDQDYWRQAFVAYVGSGTSWANMPAEFVGVPPSSSPLLLNVSYALTGGGYEYVIAGVSEFPSGSAYAGSYAFSYEDVGSSPVEVMEADVAGSGAVLFLVSTTGNLTAYVYDNGALVWSGTYYNYIVPFYVYIPGLRGSVAVYVESPSGATNVSGGLVEYLGGPPTVMPLYFFTDIPSNEGLETLPAGGPYYLFLTAYGDGHASVFINSSLVADIAFNVLAPYGSFPADGTHQGAAGLLGPVDSGPGLNVTVEASAPQGSAMYSAPMLLVFPQGNTVLASYNFSFLGVGSSPQVQDIGYAPPNSSALVLYFTSDGWGGVTLYEQGRQVNGLYRFGSGGEEGPGLEYYPNVSGQLALSASCDTGTTDMGGVVIIFRGRPPLYEPMPTLVAGSTAVMSALTPEGGAVYVAAMGFGSGAESFYANSSEFGAVEEPSGSASASLGTISFVEAGLPGGSLWGVELAGLTSNTTSGVITFTEAPGSYEFRVLPPPSFTASPLSGVVQTGQTVYVSFSPSSSSTSTTVTTVTATSTTTVTSTITTTSNYTTTATETTTTTTTTTVTPPPSTVTYTTTTTVRVTSPTTYTITSTAYRTPTATHTTTPTTATYSRVRISTAPIAAAIAIIVAGAAVAILYRLRRGRA</sequence>
<keyword evidence="1" id="KW-0472">Membrane</keyword>
<evidence type="ECO:0000313" key="2">
    <source>
        <dbReference type="EMBL" id="ADL19904.1"/>
    </source>
</evidence>
<keyword evidence="3" id="KW-1185">Reference proteome</keyword>
<dbReference type="eggNOG" id="arCOG06052">
    <property type="taxonomic scope" value="Archaea"/>
</dbReference>
<evidence type="ECO:0000313" key="3">
    <source>
        <dbReference type="Proteomes" id="UP000000346"/>
    </source>
</evidence>
<keyword evidence="1" id="KW-0812">Transmembrane</keyword>
<feature type="transmembrane region" description="Helical" evidence="1">
    <location>
        <begin position="834"/>
        <end position="853"/>
    </location>
</feature>
<dbReference type="Proteomes" id="UP000000346">
    <property type="component" value="Chromosome"/>
</dbReference>
<evidence type="ECO:0000256" key="1">
    <source>
        <dbReference type="SAM" id="Phobius"/>
    </source>
</evidence>
<proteinExistence type="predicted"/>
<gene>
    <name evidence="2" type="ordered locus">ASAC_1499</name>
</gene>
<dbReference type="RefSeq" id="WP_013267416.1">
    <property type="nucleotide sequence ID" value="NC_014374.1"/>
</dbReference>
<dbReference type="GeneID" id="9499758"/>
<organism evidence="2 3">
    <name type="scientific">Acidilobus saccharovorans (strain DSM 16705 / JCM 18335 / VKM B-2471 / 345-15)</name>
    <dbReference type="NCBI Taxonomy" id="666510"/>
    <lineage>
        <taxon>Archaea</taxon>
        <taxon>Thermoproteota</taxon>
        <taxon>Thermoprotei</taxon>
        <taxon>Acidilobales</taxon>
        <taxon>Acidilobaceae</taxon>
        <taxon>Acidilobus</taxon>
    </lineage>
</organism>
<dbReference type="EMBL" id="CP001742">
    <property type="protein sequence ID" value="ADL19904.1"/>
    <property type="molecule type" value="Genomic_DNA"/>
</dbReference>
<dbReference type="AlphaFoldDB" id="D9PZB7"/>
<dbReference type="HOGENOM" id="CLU_333068_0_0_2"/>